<evidence type="ECO:0000256" key="6">
    <source>
        <dbReference type="ARBA" id="ARBA00023203"/>
    </source>
</evidence>
<dbReference type="InterPro" id="IPR036034">
    <property type="entry name" value="PDZ_sf"/>
</dbReference>
<keyword evidence="5" id="KW-0597">Phosphoprotein</keyword>
<dbReference type="Proteomes" id="UP000007635">
    <property type="component" value="Chromosome VII"/>
</dbReference>
<feature type="domain" description="PDZ" evidence="9">
    <location>
        <begin position="12"/>
        <end position="94"/>
    </location>
</feature>
<sequence>METVEQLVSFHHVQVQLSGGAPWGFTLKGGLEHGEPLIITKIEDGGKAALCAKLRVGDELVNINGSALYGSRQEALILIKGSYRLLKLAVRSDLSLPWGQLSRPYSSTDRSSSLGSMESLDAPPPAARSSPGDPALFHNKRDSAYSSFSASSNASDYAAAPLRPGDACSMDNLAAADASTPAAEAPDQAQLVSPKSRSLTRPRARTAQVKERPSSCCYEGGDFQTGEEDEPSSASDQDGQLQGRPGFGPHGASKRCVSASGLKSPAFLLTLRKTSRPRMLNQGC</sequence>
<keyword evidence="6" id="KW-0009">Actin-binding</keyword>
<dbReference type="Gene3D" id="2.30.42.10">
    <property type="match status" value="1"/>
</dbReference>
<accession>A0AAQ4PZB6</accession>
<dbReference type="GO" id="GO:0016324">
    <property type="term" value="C:apical plasma membrane"/>
    <property type="evidence" value="ECO:0007669"/>
    <property type="project" value="TreeGrafter"/>
</dbReference>
<dbReference type="Pfam" id="PF00595">
    <property type="entry name" value="PDZ"/>
    <property type="match status" value="1"/>
</dbReference>
<dbReference type="PANTHER" id="PTHR15012:SF35">
    <property type="entry name" value="PROTEIN SHROOM4"/>
    <property type="match status" value="1"/>
</dbReference>
<comment type="subcellular location">
    <subcellularLocation>
        <location evidence="1">Cytoplasm</location>
        <location evidence="1">Cytoskeleton</location>
    </subcellularLocation>
</comment>
<dbReference type="PANTHER" id="PTHR15012">
    <property type="entry name" value="APICAL PROTEIN/SHROOM-RELATED"/>
    <property type="match status" value="1"/>
</dbReference>
<evidence type="ECO:0000313" key="11">
    <source>
        <dbReference type="Proteomes" id="UP000007635"/>
    </source>
</evidence>
<dbReference type="GO" id="GO:0030864">
    <property type="term" value="C:cortical actin cytoskeleton"/>
    <property type="evidence" value="ECO:0007669"/>
    <property type="project" value="TreeGrafter"/>
</dbReference>
<protein>
    <recommendedName>
        <fullName evidence="9">PDZ domain-containing protein</fullName>
    </recommendedName>
</protein>
<dbReference type="FunFam" id="2.30.42.10:FF:000100">
    <property type="entry name" value="Shroom family member 2"/>
    <property type="match status" value="1"/>
</dbReference>
<dbReference type="GeneTree" id="ENSGT00940000159479"/>
<feature type="region of interest" description="Disordered" evidence="8">
    <location>
        <begin position="101"/>
        <end position="140"/>
    </location>
</feature>
<organism evidence="10 11">
    <name type="scientific">Gasterosteus aculeatus aculeatus</name>
    <name type="common">three-spined stickleback</name>
    <dbReference type="NCBI Taxonomy" id="481459"/>
    <lineage>
        <taxon>Eukaryota</taxon>
        <taxon>Metazoa</taxon>
        <taxon>Chordata</taxon>
        <taxon>Craniata</taxon>
        <taxon>Vertebrata</taxon>
        <taxon>Euteleostomi</taxon>
        <taxon>Actinopterygii</taxon>
        <taxon>Neopterygii</taxon>
        <taxon>Teleostei</taxon>
        <taxon>Neoteleostei</taxon>
        <taxon>Acanthomorphata</taxon>
        <taxon>Eupercaria</taxon>
        <taxon>Perciformes</taxon>
        <taxon>Cottioidei</taxon>
        <taxon>Gasterosteales</taxon>
        <taxon>Gasterosteidae</taxon>
        <taxon>Gasterosteus</taxon>
    </lineage>
</organism>
<dbReference type="SUPFAM" id="SSF50156">
    <property type="entry name" value="PDZ domain-like"/>
    <property type="match status" value="1"/>
</dbReference>
<dbReference type="Ensembl" id="ENSGACT00000051614.1">
    <property type="protein sequence ID" value="ENSGACP00000044175.1"/>
    <property type="gene ID" value="ENSGACG00000035485.1"/>
</dbReference>
<dbReference type="CDD" id="cd06750">
    <property type="entry name" value="PDZ_shroom2_3_4-like"/>
    <property type="match status" value="1"/>
</dbReference>
<keyword evidence="7" id="KW-0206">Cytoskeleton</keyword>
<evidence type="ECO:0000256" key="3">
    <source>
        <dbReference type="ARBA" id="ARBA00022473"/>
    </source>
</evidence>
<reference evidence="10" key="2">
    <citation type="submission" date="2025-08" db="UniProtKB">
        <authorList>
            <consortium name="Ensembl"/>
        </authorList>
    </citation>
    <scope>IDENTIFICATION</scope>
</reference>
<evidence type="ECO:0000259" key="9">
    <source>
        <dbReference type="PROSITE" id="PS50106"/>
    </source>
</evidence>
<dbReference type="GO" id="GO:0051015">
    <property type="term" value="F:actin filament binding"/>
    <property type="evidence" value="ECO:0007669"/>
    <property type="project" value="InterPro"/>
</dbReference>
<keyword evidence="4" id="KW-0963">Cytoplasm</keyword>
<evidence type="ECO:0000256" key="4">
    <source>
        <dbReference type="ARBA" id="ARBA00022490"/>
    </source>
</evidence>
<dbReference type="InterPro" id="IPR027685">
    <property type="entry name" value="Shroom_fam"/>
</dbReference>
<dbReference type="InterPro" id="IPR001478">
    <property type="entry name" value="PDZ"/>
</dbReference>
<proteinExistence type="inferred from homology"/>
<reference evidence="10" key="3">
    <citation type="submission" date="2025-09" db="UniProtKB">
        <authorList>
            <consortium name="Ensembl"/>
        </authorList>
    </citation>
    <scope>IDENTIFICATION</scope>
</reference>
<dbReference type="AlphaFoldDB" id="A0AAQ4PZB6"/>
<evidence type="ECO:0000256" key="5">
    <source>
        <dbReference type="ARBA" id="ARBA00022553"/>
    </source>
</evidence>
<comment type="similarity">
    <text evidence="2">Belongs to the shroom family.</text>
</comment>
<evidence type="ECO:0000256" key="7">
    <source>
        <dbReference type="ARBA" id="ARBA00023212"/>
    </source>
</evidence>
<keyword evidence="11" id="KW-1185">Reference proteome</keyword>
<evidence type="ECO:0000313" key="10">
    <source>
        <dbReference type="Ensembl" id="ENSGACP00000044175.1"/>
    </source>
</evidence>
<evidence type="ECO:0000256" key="2">
    <source>
        <dbReference type="ARBA" id="ARBA00006469"/>
    </source>
</evidence>
<feature type="region of interest" description="Disordered" evidence="8">
    <location>
        <begin position="178"/>
        <end position="258"/>
    </location>
</feature>
<dbReference type="GO" id="GO:0007015">
    <property type="term" value="P:actin filament organization"/>
    <property type="evidence" value="ECO:0007669"/>
    <property type="project" value="TreeGrafter"/>
</dbReference>
<dbReference type="GO" id="GO:0005912">
    <property type="term" value="C:adherens junction"/>
    <property type="evidence" value="ECO:0007669"/>
    <property type="project" value="TreeGrafter"/>
</dbReference>
<dbReference type="GO" id="GO:0043296">
    <property type="term" value="C:apical junction complex"/>
    <property type="evidence" value="ECO:0007669"/>
    <property type="project" value="TreeGrafter"/>
</dbReference>
<dbReference type="SMART" id="SM00228">
    <property type="entry name" value="PDZ"/>
    <property type="match status" value="1"/>
</dbReference>
<reference evidence="10 11" key="1">
    <citation type="journal article" date="2021" name="G3 (Bethesda)">
        <title>Improved contiguity of the threespine stickleback genome using long-read sequencing.</title>
        <authorList>
            <person name="Nath S."/>
            <person name="Shaw D.E."/>
            <person name="White M.A."/>
        </authorList>
    </citation>
    <scope>NUCLEOTIDE SEQUENCE [LARGE SCALE GENOMIC DNA]</scope>
    <source>
        <strain evidence="10 11">Lake Benthic</strain>
    </source>
</reference>
<keyword evidence="3" id="KW-0217">Developmental protein</keyword>
<evidence type="ECO:0000256" key="8">
    <source>
        <dbReference type="SAM" id="MobiDB-lite"/>
    </source>
</evidence>
<name>A0AAQ4PZB6_GASAC</name>
<feature type="compositionally biased region" description="Low complexity" evidence="8">
    <location>
        <begin position="102"/>
        <end position="113"/>
    </location>
</feature>
<dbReference type="PROSITE" id="PS50106">
    <property type="entry name" value="PDZ"/>
    <property type="match status" value="1"/>
</dbReference>
<evidence type="ECO:0000256" key="1">
    <source>
        <dbReference type="ARBA" id="ARBA00004245"/>
    </source>
</evidence>